<dbReference type="InterPro" id="IPR000792">
    <property type="entry name" value="Tscrpt_reg_LuxR_C"/>
</dbReference>
<reference evidence="3 4" key="1">
    <citation type="submission" date="2018-04" db="EMBL/GenBank/DDBJ databases">
        <authorList>
            <person name="Go L.Y."/>
            <person name="Mitchell J.A."/>
        </authorList>
    </citation>
    <scope>NUCLEOTIDE SEQUENCE [LARGE SCALE GENOMIC DNA]</scope>
    <source>
        <strain evidence="3 4">TPD7010</strain>
    </source>
</reference>
<dbReference type="CDD" id="cd06170">
    <property type="entry name" value="LuxR_C_like"/>
    <property type="match status" value="1"/>
</dbReference>
<dbReference type="InterPro" id="IPR016032">
    <property type="entry name" value="Sig_transdc_resp-reg_C-effctor"/>
</dbReference>
<dbReference type="InterPro" id="IPR036388">
    <property type="entry name" value="WH-like_DNA-bd_sf"/>
</dbReference>
<dbReference type="Proteomes" id="UP000244649">
    <property type="component" value="Unassembled WGS sequence"/>
</dbReference>
<dbReference type="SUPFAM" id="SSF46894">
    <property type="entry name" value="C-terminal effector domain of the bipartite response regulators"/>
    <property type="match status" value="1"/>
</dbReference>
<dbReference type="AlphaFoldDB" id="A0A2T7W9Z3"/>
<comment type="caution">
    <text evidence="3">The sequence shown here is derived from an EMBL/GenBank/DDBJ whole genome shotgun (WGS) entry which is preliminary data.</text>
</comment>
<sequence>MTSALDTFEVGGDLREAAVRTAARLAPGNGLPHPRDLALLAECEPLSPPPVWDDAAADALSAQLTARARQDALTLGSGLIDRFFDDVRLIRPASLSARARSLLYSSVAEYACSLAMADVAARFAEEAMLFADTPGLTYRAVATAAFAAGLDGDVEQTQRLVDRADGLFRAQEWPATERLLVTFFARITVASARADAPTLERIAVDLRATQPGDAFWEFTAGMAEVIARLFRGDVTGALAGSAHLLHSSGIHSSWLGCRLHVVCMHADLLVASGQLEEALALLAPWRSPEGHGVCFPTHRATVLLHLRRDRDLIAETDLCAADEAGHNPRTFGPLLARRALAFERLGAHRRAQRCMEAVVLLTARIGVSAVPFLSLPPEEVRFLLDAVAAERPSSRPVVDQILALLDLTVASATDTFDSSATADLTPTERALASALQTPSSLADIARERGVSLNTVRSQVRSIYVKLGVNGRAEAVRRLTTTPSPER</sequence>
<evidence type="ECO:0000259" key="2">
    <source>
        <dbReference type="PROSITE" id="PS50043"/>
    </source>
</evidence>
<dbReference type="RefSeq" id="WP_116538053.1">
    <property type="nucleotide sequence ID" value="NZ_QDFT01000030.1"/>
</dbReference>
<dbReference type="Pfam" id="PF00196">
    <property type="entry name" value="GerE"/>
    <property type="match status" value="1"/>
</dbReference>
<dbReference type="PROSITE" id="PS50043">
    <property type="entry name" value="HTH_LUXR_2"/>
    <property type="match status" value="1"/>
</dbReference>
<evidence type="ECO:0000256" key="1">
    <source>
        <dbReference type="ARBA" id="ARBA00023125"/>
    </source>
</evidence>
<dbReference type="SMART" id="SM00421">
    <property type="entry name" value="HTH_LUXR"/>
    <property type="match status" value="1"/>
</dbReference>
<name>A0A2T7W9Z3_MICTE</name>
<keyword evidence="1" id="KW-0238">DNA-binding</keyword>
<feature type="domain" description="HTH luxR-type" evidence="2">
    <location>
        <begin position="417"/>
        <end position="482"/>
    </location>
</feature>
<dbReference type="Gene3D" id="1.10.10.10">
    <property type="entry name" value="Winged helix-like DNA-binding domain superfamily/Winged helix DNA-binding domain"/>
    <property type="match status" value="1"/>
</dbReference>
<dbReference type="PANTHER" id="PTHR43214">
    <property type="entry name" value="TWO-COMPONENT RESPONSE REGULATOR"/>
    <property type="match status" value="1"/>
</dbReference>
<gene>
    <name evidence="3" type="ORF">DC432_11765</name>
</gene>
<dbReference type="GO" id="GO:0006355">
    <property type="term" value="P:regulation of DNA-templated transcription"/>
    <property type="evidence" value="ECO:0007669"/>
    <property type="project" value="InterPro"/>
</dbReference>
<evidence type="ECO:0000313" key="3">
    <source>
        <dbReference type="EMBL" id="PVE68156.1"/>
    </source>
</evidence>
<dbReference type="InterPro" id="IPR039420">
    <property type="entry name" value="WalR-like"/>
</dbReference>
<proteinExistence type="predicted"/>
<organism evidence="3 4">
    <name type="scientific">Microbacterium testaceum</name>
    <name type="common">Aureobacterium testaceum</name>
    <name type="synonym">Brevibacterium testaceum</name>
    <dbReference type="NCBI Taxonomy" id="2033"/>
    <lineage>
        <taxon>Bacteria</taxon>
        <taxon>Bacillati</taxon>
        <taxon>Actinomycetota</taxon>
        <taxon>Actinomycetes</taxon>
        <taxon>Micrococcales</taxon>
        <taxon>Microbacteriaceae</taxon>
        <taxon>Microbacterium</taxon>
    </lineage>
</organism>
<accession>A0A2T7W9Z3</accession>
<evidence type="ECO:0000313" key="4">
    <source>
        <dbReference type="Proteomes" id="UP000244649"/>
    </source>
</evidence>
<dbReference type="EMBL" id="QDFT01000030">
    <property type="protein sequence ID" value="PVE68156.1"/>
    <property type="molecule type" value="Genomic_DNA"/>
</dbReference>
<protein>
    <recommendedName>
        <fullName evidence="2">HTH luxR-type domain-containing protein</fullName>
    </recommendedName>
</protein>
<dbReference type="GO" id="GO:0003677">
    <property type="term" value="F:DNA binding"/>
    <property type="evidence" value="ECO:0007669"/>
    <property type="project" value="UniProtKB-KW"/>
</dbReference>